<keyword evidence="3" id="KW-1185">Reference proteome</keyword>
<dbReference type="AlphaFoldDB" id="K0YW26"/>
<evidence type="ECO:0000313" key="2">
    <source>
        <dbReference type="EMBL" id="EJZ83654.1"/>
    </source>
</evidence>
<evidence type="ECO:0000313" key="3">
    <source>
        <dbReference type="Proteomes" id="UP000006069"/>
    </source>
</evidence>
<feature type="region of interest" description="Disordered" evidence="1">
    <location>
        <begin position="1"/>
        <end position="22"/>
    </location>
</feature>
<dbReference type="Proteomes" id="UP000006069">
    <property type="component" value="Unassembled WGS sequence"/>
</dbReference>
<protein>
    <submittedName>
        <fullName evidence="2">Uncharacterized protein</fullName>
    </submittedName>
</protein>
<feature type="compositionally biased region" description="Basic residues" evidence="1">
    <location>
        <begin position="1"/>
        <end position="10"/>
    </location>
</feature>
<dbReference type="HOGENOM" id="CLU_1293605_0_0_11"/>
<comment type="caution">
    <text evidence="2">The sequence shown here is derived from an EMBL/GenBank/DDBJ whole genome shotgun (WGS) entry which is preliminary data.</text>
</comment>
<dbReference type="InParanoid" id="K0YW26"/>
<reference evidence="2 3" key="1">
    <citation type="submission" date="2012-08" db="EMBL/GenBank/DDBJ databases">
        <title>The Genome Sequence of Slackia piriformis YIT 12062.</title>
        <authorList>
            <consortium name="The Broad Institute Genome Sequencing Platform"/>
            <person name="Earl A."/>
            <person name="Ward D."/>
            <person name="Feldgarden M."/>
            <person name="Gevers D."/>
            <person name="Morotomi M."/>
            <person name="Walker B."/>
            <person name="Young S.K."/>
            <person name="Zeng Q."/>
            <person name="Gargeya S."/>
            <person name="Fitzgerald M."/>
            <person name="Haas B."/>
            <person name="Abouelleil A."/>
            <person name="Alvarado L."/>
            <person name="Arachchi H.M."/>
            <person name="Berlin A.M."/>
            <person name="Chapman S.B."/>
            <person name="Goldberg J."/>
            <person name="Griggs A."/>
            <person name="Gujja S."/>
            <person name="Hansen M."/>
            <person name="Howarth C."/>
            <person name="Imamovic A."/>
            <person name="Larimer J."/>
            <person name="McCowen C."/>
            <person name="Montmayeur A."/>
            <person name="Murphy C."/>
            <person name="Neiman D."/>
            <person name="Pearson M."/>
            <person name="Priest M."/>
            <person name="Roberts A."/>
            <person name="Saif S."/>
            <person name="Shea T."/>
            <person name="Sisk P."/>
            <person name="Sykes S."/>
            <person name="Wortman J."/>
            <person name="Nusbaum C."/>
            <person name="Birren B."/>
        </authorList>
    </citation>
    <scope>NUCLEOTIDE SEQUENCE [LARGE SCALE GENOMIC DNA]</scope>
    <source>
        <strain evidence="2 3">YIT 12062</strain>
    </source>
</reference>
<name>K0YW26_9ACTN</name>
<gene>
    <name evidence="2" type="ORF">HMPREF9451_01174</name>
</gene>
<organism evidence="2 3">
    <name type="scientific">Slackia piriformis YIT 12062</name>
    <dbReference type="NCBI Taxonomy" id="742818"/>
    <lineage>
        <taxon>Bacteria</taxon>
        <taxon>Bacillati</taxon>
        <taxon>Actinomycetota</taxon>
        <taxon>Coriobacteriia</taxon>
        <taxon>Eggerthellales</taxon>
        <taxon>Eggerthellaceae</taxon>
        <taxon>Slackia</taxon>
    </lineage>
</organism>
<proteinExistence type="predicted"/>
<sequence length="213" mass="23401">MWNGIRRRQRGTPSSRHEPPFCHRAVRRGPAIEPPGRRMLSLAAPSPSRRVVASLSSCCSAGRRAARPYYKGRLCSQNAPFDEIAWIRLGHSGLARRASCKTPGQSRALEPCEKEGALHPYYLGVTCISPAQTDEIVWIFGRRAACAGNRGRLLGRSRPISGSWAACGPETVCNLGFAARFVYSVEPRWVSDAAHVWGRMIGCLFNNEPKGPS</sequence>
<dbReference type="EMBL" id="ADMD01000007">
    <property type="protein sequence ID" value="EJZ83654.1"/>
    <property type="molecule type" value="Genomic_DNA"/>
</dbReference>
<evidence type="ECO:0000256" key="1">
    <source>
        <dbReference type="SAM" id="MobiDB-lite"/>
    </source>
</evidence>
<accession>K0YW26</accession>